<reference evidence="1 2" key="1">
    <citation type="journal article" date="2021" name="Hortic Res">
        <title>High-quality reference genome and annotation aids understanding of berry development for evergreen blueberry (Vaccinium darrowii).</title>
        <authorList>
            <person name="Yu J."/>
            <person name="Hulse-Kemp A.M."/>
            <person name="Babiker E."/>
            <person name="Staton M."/>
        </authorList>
    </citation>
    <scope>NUCLEOTIDE SEQUENCE [LARGE SCALE GENOMIC DNA]</scope>
    <source>
        <strain evidence="2">cv. NJ 8807/NJ 8810</strain>
        <tissue evidence="1">Young leaf</tissue>
    </source>
</reference>
<evidence type="ECO:0000313" key="1">
    <source>
        <dbReference type="EMBL" id="KAH7847924.1"/>
    </source>
</evidence>
<proteinExistence type="predicted"/>
<dbReference type="Proteomes" id="UP000828048">
    <property type="component" value="Chromosome 5"/>
</dbReference>
<comment type="caution">
    <text evidence="1">The sequence shown here is derived from an EMBL/GenBank/DDBJ whole genome shotgun (WGS) entry which is preliminary data.</text>
</comment>
<organism evidence="1 2">
    <name type="scientific">Vaccinium darrowii</name>
    <dbReference type="NCBI Taxonomy" id="229202"/>
    <lineage>
        <taxon>Eukaryota</taxon>
        <taxon>Viridiplantae</taxon>
        <taxon>Streptophyta</taxon>
        <taxon>Embryophyta</taxon>
        <taxon>Tracheophyta</taxon>
        <taxon>Spermatophyta</taxon>
        <taxon>Magnoliopsida</taxon>
        <taxon>eudicotyledons</taxon>
        <taxon>Gunneridae</taxon>
        <taxon>Pentapetalae</taxon>
        <taxon>asterids</taxon>
        <taxon>Ericales</taxon>
        <taxon>Ericaceae</taxon>
        <taxon>Vaccinioideae</taxon>
        <taxon>Vaccinieae</taxon>
        <taxon>Vaccinium</taxon>
    </lineage>
</organism>
<sequence length="410" mass="45986">MSKGMFGYLDLEYFFTCRLTKKSDVYAFGVVLLEVLCGRPAVDTRLEEEQQSLALWAQQCIKEEKLEQLIDPSLRYQISPECLKTFIGVASKCLHKHSSERPTMAAVMVSLESTLFSLGRHKISSTEVDVNVNGDSNSNDILLEGTVASPSTPVQFNDNTQRQKGSKKNFFQKGIAFLARGMDIWSLETCTEFSSLFPLTWGMLDEKVTSKNGKGFIVAVKRLDFHAYHRFQYWQSAVGFLGSHSNLVKLLGHCKEHEELLLVYEYMPKGSLASHLFGRLLDVKSVVYSFGVVLLEMLSGLRADNLVDRVEHLVDTRSLTSVMDSRLEGKYPLEAALQIAHLAKQCLGAYPKTRPSMKEVVETLESVSQGHTEELTEQHLEESGSPLAQPNCLNISEAKNKYNRLGICIL</sequence>
<keyword evidence="2" id="KW-1185">Reference proteome</keyword>
<accession>A0ACB7Y3A5</accession>
<name>A0ACB7Y3A5_9ERIC</name>
<gene>
    <name evidence="1" type="ORF">Vadar_031669</name>
</gene>
<protein>
    <submittedName>
        <fullName evidence="1">Uncharacterized protein</fullName>
    </submittedName>
</protein>
<dbReference type="EMBL" id="CM037155">
    <property type="protein sequence ID" value="KAH7847924.1"/>
    <property type="molecule type" value="Genomic_DNA"/>
</dbReference>
<evidence type="ECO:0000313" key="2">
    <source>
        <dbReference type="Proteomes" id="UP000828048"/>
    </source>
</evidence>